<dbReference type="EMBL" id="BQNB010016351">
    <property type="protein sequence ID" value="GJT50786.1"/>
    <property type="molecule type" value="Genomic_DNA"/>
</dbReference>
<gene>
    <name evidence="2" type="ORF">Tco_0976943</name>
</gene>
<evidence type="ECO:0000313" key="2">
    <source>
        <dbReference type="EMBL" id="GJT50786.1"/>
    </source>
</evidence>
<feature type="region of interest" description="Disordered" evidence="1">
    <location>
        <begin position="278"/>
        <end position="301"/>
    </location>
</feature>
<reference evidence="2" key="2">
    <citation type="submission" date="2022-01" db="EMBL/GenBank/DDBJ databases">
        <authorList>
            <person name="Yamashiro T."/>
            <person name="Shiraishi A."/>
            <person name="Satake H."/>
            <person name="Nakayama K."/>
        </authorList>
    </citation>
    <scope>NUCLEOTIDE SEQUENCE</scope>
</reference>
<proteinExistence type="predicted"/>
<comment type="caution">
    <text evidence="2">The sequence shown here is derived from an EMBL/GenBank/DDBJ whole genome shotgun (WGS) entry which is preliminary data.</text>
</comment>
<evidence type="ECO:0000256" key="1">
    <source>
        <dbReference type="SAM" id="MobiDB-lite"/>
    </source>
</evidence>
<dbReference type="Proteomes" id="UP001151760">
    <property type="component" value="Unassembled WGS sequence"/>
</dbReference>
<organism evidence="2 3">
    <name type="scientific">Tanacetum coccineum</name>
    <dbReference type="NCBI Taxonomy" id="301880"/>
    <lineage>
        <taxon>Eukaryota</taxon>
        <taxon>Viridiplantae</taxon>
        <taxon>Streptophyta</taxon>
        <taxon>Embryophyta</taxon>
        <taxon>Tracheophyta</taxon>
        <taxon>Spermatophyta</taxon>
        <taxon>Magnoliopsida</taxon>
        <taxon>eudicotyledons</taxon>
        <taxon>Gunneridae</taxon>
        <taxon>Pentapetalae</taxon>
        <taxon>asterids</taxon>
        <taxon>campanulids</taxon>
        <taxon>Asterales</taxon>
        <taxon>Asteraceae</taxon>
        <taxon>Asteroideae</taxon>
        <taxon>Anthemideae</taxon>
        <taxon>Anthemidinae</taxon>
        <taxon>Tanacetum</taxon>
    </lineage>
</organism>
<sequence length="301" mass="33946">MAPLPPRDQRHPWLSYQVERYTEDIVHNYEQRLEMIFGRTSDTEMGLDVADTLCFSKVEIDAPEKVTGIDLFYLWSMDRGTANVPYLLAQYLFRYAEGRKSGARLFGGHFIGRLAAHFGLVSDEGLRGLLVITRELPMIDLHELVRLNICERLGDMWAWVAPGPERKADAAVDAPKATGDALVVDKGAPADPEPMQAPQPSHADLRTIPQRIVRLKEEVHELRRSIVGLHEDVDRSITNQSRFATWMVSCITQLMDASGRTYQAFDSTLVGSSRLPYQGCTRRRTGDTSTYTAQQDEQPDP</sequence>
<accession>A0ABQ5EIP0</accession>
<name>A0ABQ5EIP0_9ASTR</name>
<evidence type="ECO:0000313" key="3">
    <source>
        <dbReference type="Proteomes" id="UP001151760"/>
    </source>
</evidence>
<reference evidence="2" key="1">
    <citation type="journal article" date="2022" name="Int. J. Mol. Sci.">
        <title>Draft Genome of Tanacetum Coccineum: Genomic Comparison of Closely Related Tanacetum-Family Plants.</title>
        <authorList>
            <person name="Yamashiro T."/>
            <person name="Shiraishi A."/>
            <person name="Nakayama K."/>
            <person name="Satake H."/>
        </authorList>
    </citation>
    <scope>NUCLEOTIDE SEQUENCE</scope>
</reference>
<feature type="compositionally biased region" description="Polar residues" evidence="1">
    <location>
        <begin position="287"/>
        <end position="301"/>
    </location>
</feature>
<protein>
    <submittedName>
        <fullName evidence="2">Uncharacterized protein</fullName>
    </submittedName>
</protein>
<keyword evidence="3" id="KW-1185">Reference proteome</keyword>